<dbReference type="Gene3D" id="3.40.50.410">
    <property type="entry name" value="von Willebrand factor, type A domain"/>
    <property type="match status" value="1"/>
</dbReference>
<protein>
    <submittedName>
        <fullName evidence="4">von Willebrand factor type A domain-containing protein</fullName>
    </submittedName>
</protein>
<dbReference type="AlphaFoldDB" id="A0A1H2TAM0"/>
<name>A0A1H2TAM0_9FLAO</name>
<keyword evidence="1" id="KW-0175">Coiled coil</keyword>
<evidence type="ECO:0000313" key="5">
    <source>
        <dbReference type="Proteomes" id="UP000199595"/>
    </source>
</evidence>
<reference evidence="4 5" key="1">
    <citation type="submission" date="2016-10" db="EMBL/GenBank/DDBJ databases">
        <authorList>
            <person name="de Groot N.N."/>
        </authorList>
    </citation>
    <scope>NUCLEOTIDE SEQUENCE [LARGE SCALE GENOMIC DNA]</scope>
    <source>
        <strain evidence="4 5">DSM 24956</strain>
    </source>
</reference>
<evidence type="ECO:0000313" key="4">
    <source>
        <dbReference type="EMBL" id="SDW40807.1"/>
    </source>
</evidence>
<dbReference type="SUPFAM" id="SSF53300">
    <property type="entry name" value="vWA-like"/>
    <property type="match status" value="1"/>
</dbReference>
<feature type="chain" id="PRO_5011518764" evidence="2">
    <location>
        <begin position="22"/>
        <end position="370"/>
    </location>
</feature>
<feature type="signal peptide" evidence="2">
    <location>
        <begin position="1"/>
        <end position="21"/>
    </location>
</feature>
<evidence type="ECO:0000256" key="1">
    <source>
        <dbReference type="SAM" id="Coils"/>
    </source>
</evidence>
<dbReference type="EMBL" id="FNNJ01000001">
    <property type="protein sequence ID" value="SDW40807.1"/>
    <property type="molecule type" value="Genomic_DNA"/>
</dbReference>
<gene>
    <name evidence="4" type="ORF">SAMN05444411_101659</name>
</gene>
<dbReference type="OrthoDB" id="5827268at2"/>
<sequence length="370" mass="42169">MKTLLKLLIITLTISTFTCNANNPKAKQQIKVALLLDTSNSMDGLINQAKTQLWEIVNELSYAKCGTNQPDLQIALYEYGNDDLEQSDGFIRQVLNFSEDLDEISEKLFALKTNGGSEYCGQVINTSLKNLKWGTNKDDLKIIFIAGNEPFTQGKLSYKEAASLANEKDVTVNTIFCGNYENGISGKWQEGAHLTKGDYMTIDHNEKIVHIKTPYDRIIIEQNNRLNKTYISYGAIGKSKQKLQYEQDSKAEELDEEVVVKRAVSKSSRMYKNASWDLVDAVKDKKVDYAKLNKKSLPKHLQNKSTAELKKYVEAKQKERKEIQQKIQELNNLRKKYVATKTKTSKNKNLENALIGSIKKQAMKKNFSWR</sequence>
<keyword evidence="5" id="KW-1185">Reference proteome</keyword>
<dbReference type="Proteomes" id="UP000199595">
    <property type="component" value="Unassembled WGS sequence"/>
</dbReference>
<dbReference type="InterPro" id="IPR036465">
    <property type="entry name" value="vWFA_dom_sf"/>
</dbReference>
<dbReference type="PROSITE" id="PS50234">
    <property type="entry name" value="VWFA"/>
    <property type="match status" value="1"/>
</dbReference>
<dbReference type="CDD" id="cd00198">
    <property type="entry name" value="vWFA"/>
    <property type="match status" value="1"/>
</dbReference>
<dbReference type="RefSeq" id="WP_090119655.1">
    <property type="nucleotide sequence ID" value="NZ_FNNJ01000001.1"/>
</dbReference>
<evidence type="ECO:0000256" key="2">
    <source>
        <dbReference type="SAM" id="SignalP"/>
    </source>
</evidence>
<dbReference type="STRING" id="762486.SAMN05444411_101659"/>
<keyword evidence="2" id="KW-0732">Signal</keyword>
<organism evidence="4 5">
    <name type="scientific">Lutibacter oricola</name>
    <dbReference type="NCBI Taxonomy" id="762486"/>
    <lineage>
        <taxon>Bacteria</taxon>
        <taxon>Pseudomonadati</taxon>
        <taxon>Bacteroidota</taxon>
        <taxon>Flavobacteriia</taxon>
        <taxon>Flavobacteriales</taxon>
        <taxon>Flavobacteriaceae</taxon>
        <taxon>Lutibacter</taxon>
    </lineage>
</organism>
<feature type="coiled-coil region" evidence="1">
    <location>
        <begin position="306"/>
        <end position="343"/>
    </location>
</feature>
<evidence type="ECO:0000259" key="3">
    <source>
        <dbReference type="PROSITE" id="PS50234"/>
    </source>
</evidence>
<accession>A0A1H2TAM0</accession>
<dbReference type="InterPro" id="IPR002035">
    <property type="entry name" value="VWF_A"/>
</dbReference>
<proteinExistence type="predicted"/>
<feature type="domain" description="VWFA" evidence="3">
    <location>
        <begin position="31"/>
        <end position="218"/>
    </location>
</feature>
<dbReference type="Pfam" id="PF00092">
    <property type="entry name" value="VWA"/>
    <property type="match status" value="1"/>
</dbReference>